<proteinExistence type="inferred from homology"/>
<dbReference type="GO" id="GO:0016491">
    <property type="term" value="F:oxidoreductase activity"/>
    <property type="evidence" value="ECO:0007669"/>
    <property type="project" value="InterPro"/>
</dbReference>
<dbReference type="InterPro" id="IPR002937">
    <property type="entry name" value="Amino_oxidase"/>
</dbReference>
<dbReference type="Proteomes" id="UP001165667">
    <property type="component" value="Unassembled WGS sequence"/>
</dbReference>
<feature type="domain" description="Amine oxidase" evidence="2">
    <location>
        <begin position="12"/>
        <end position="99"/>
    </location>
</feature>
<evidence type="ECO:0000256" key="1">
    <source>
        <dbReference type="ARBA" id="ARBA00005995"/>
    </source>
</evidence>
<reference evidence="3" key="1">
    <citation type="submission" date="2022-05" db="EMBL/GenBank/DDBJ databases">
        <authorList>
            <person name="Pankratov T."/>
        </authorList>
    </citation>
    <scope>NUCLEOTIDE SEQUENCE</scope>
    <source>
        <strain evidence="3">BP6-180914</strain>
    </source>
</reference>
<dbReference type="SUPFAM" id="SSF54373">
    <property type="entry name" value="FAD-linked reductases, C-terminal domain"/>
    <property type="match status" value="1"/>
</dbReference>
<keyword evidence="4" id="KW-1185">Reference proteome</keyword>
<protein>
    <submittedName>
        <fullName evidence="3">FAD-dependent oxidoreductase</fullName>
    </submittedName>
</protein>
<sequence length="373" mass="40012">MHTEVVVVGGGLAGLVAARLLHEAGVDFQLFEARDRFGGRILSVDARGYPSADGFDLGPSWFWPDMQPEMEKLVHSLGLAVFPQHEEGDVIVDRYALEDPRRFRAMRQESSSMRLAGGMGTLVTALAAGLPIDRLSLATNVTHMSIAGKRVVMIAAGQDCAVQTVEAAQLILAVPLRLSADTISFEPLLDPKILSKWRDTATWMAPHAKFFALYERPFWRDEGLSGDAQSFVGPLVEIHDATTASGRAALFGFVGPDAARREAMGEKVLIASALTQLVRLFGPRAAHPTATLFKDWSADALTATAADRVSSGHLAPSRDPWLRAPWADLLTVASSETSLAAPGYLAGAVEAGSRAAREVIQRLQATSAETIAC</sequence>
<evidence type="ECO:0000313" key="4">
    <source>
        <dbReference type="Proteomes" id="UP001165667"/>
    </source>
</evidence>
<dbReference type="PANTHER" id="PTHR43563:SF1">
    <property type="entry name" value="AMINE OXIDASE [FLAVIN-CONTAINING] B"/>
    <property type="match status" value="1"/>
</dbReference>
<dbReference type="PANTHER" id="PTHR43563">
    <property type="entry name" value="AMINE OXIDASE"/>
    <property type="match status" value="1"/>
</dbReference>
<gene>
    <name evidence="3" type="ORF">M8523_28960</name>
</gene>
<dbReference type="InterPro" id="IPR036188">
    <property type="entry name" value="FAD/NAD-bd_sf"/>
</dbReference>
<dbReference type="Gene3D" id="3.50.50.60">
    <property type="entry name" value="FAD/NAD(P)-binding domain"/>
    <property type="match status" value="2"/>
</dbReference>
<organism evidence="3 4">
    <name type="scientific">Lichenifustis flavocetrariae</name>
    <dbReference type="NCBI Taxonomy" id="2949735"/>
    <lineage>
        <taxon>Bacteria</taxon>
        <taxon>Pseudomonadati</taxon>
        <taxon>Pseudomonadota</taxon>
        <taxon>Alphaproteobacteria</taxon>
        <taxon>Hyphomicrobiales</taxon>
        <taxon>Lichenihabitantaceae</taxon>
        <taxon>Lichenifustis</taxon>
    </lineage>
</organism>
<accession>A0AA41Z0J7</accession>
<dbReference type="InterPro" id="IPR050703">
    <property type="entry name" value="Flavin_MAO"/>
</dbReference>
<evidence type="ECO:0000313" key="3">
    <source>
        <dbReference type="EMBL" id="MCW6511984.1"/>
    </source>
</evidence>
<comment type="similarity">
    <text evidence="1">Belongs to the flavin monoamine oxidase family.</text>
</comment>
<evidence type="ECO:0000259" key="2">
    <source>
        <dbReference type="Pfam" id="PF01593"/>
    </source>
</evidence>
<feature type="domain" description="Amine oxidase" evidence="2">
    <location>
        <begin position="104"/>
        <end position="360"/>
    </location>
</feature>
<name>A0AA41Z0J7_9HYPH</name>
<dbReference type="AlphaFoldDB" id="A0AA41Z0J7"/>
<dbReference type="SUPFAM" id="SSF51905">
    <property type="entry name" value="FAD/NAD(P)-binding domain"/>
    <property type="match status" value="1"/>
</dbReference>
<dbReference type="EMBL" id="JAMOIM010000037">
    <property type="protein sequence ID" value="MCW6511984.1"/>
    <property type="molecule type" value="Genomic_DNA"/>
</dbReference>
<comment type="caution">
    <text evidence="3">The sequence shown here is derived from an EMBL/GenBank/DDBJ whole genome shotgun (WGS) entry which is preliminary data.</text>
</comment>
<dbReference type="Pfam" id="PF01593">
    <property type="entry name" value="Amino_oxidase"/>
    <property type="match status" value="2"/>
</dbReference>